<keyword evidence="5" id="KW-1185">Reference proteome</keyword>
<dbReference type="InterPro" id="IPR013128">
    <property type="entry name" value="Peptidase_C1A"/>
</dbReference>
<dbReference type="EMBL" id="KB206684">
    <property type="protein sequence ID" value="ELP88971.1"/>
    <property type="molecule type" value="Genomic_DNA"/>
</dbReference>
<evidence type="ECO:0000313" key="5">
    <source>
        <dbReference type="Proteomes" id="UP000014680"/>
    </source>
</evidence>
<evidence type="ECO:0000256" key="2">
    <source>
        <dbReference type="SAM" id="SignalP"/>
    </source>
</evidence>
<dbReference type="Proteomes" id="UP000014680">
    <property type="component" value="Unassembled WGS sequence"/>
</dbReference>
<dbReference type="KEGG" id="eiv:EIN_491700"/>
<sequence>MTLLLVPFMTLIYAKTFHQYYDTNSTVFSSTDIPLFSGLVPPSKTLEATLTKMTTVKVSLSKLDELLNTSTNFYSTKLKEIPQHLSYCGKYVKNNDNGGGDLCIKQTMSQGSCGCCYAMAIAQILQAHYTHLTGTKKVFSTQHIVDCSINNACNGGWPSVVLNSLNYFVTEIAYPFKLLNKVGTEKNSYKGTCVRGKQTLLELQNFTSFYGKLTFDDFKYLLIKHGPLIGLIHTTDQFRSYSGGILHMKCGTVSSLTHVIDIVGYGSEKGEDYIIIRNSWGNSWGEKGYGRLSTDDLCGLDGNLSSATSTVISVSVSLSSSVYGNYTFDNSTK</sequence>
<keyword evidence="2" id="KW-0732">Signal</keyword>
<dbReference type="CDD" id="cd02248">
    <property type="entry name" value="Peptidase_C1A"/>
    <property type="match status" value="1"/>
</dbReference>
<feature type="domain" description="Peptidase C1A papain C-terminal" evidence="3">
    <location>
        <begin position="99"/>
        <end position="308"/>
    </location>
</feature>
<accession>A0A0A1U7F4</accession>
<dbReference type="Pfam" id="PF00112">
    <property type="entry name" value="Peptidase_C1"/>
    <property type="match status" value="1"/>
</dbReference>
<dbReference type="AlphaFoldDB" id="A0A0A1U7F4"/>
<dbReference type="InterPro" id="IPR025661">
    <property type="entry name" value="Pept_asp_AS"/>
</dbReference>
<gene>
    <name evidence="4" type="ORF">EIN_491700</name>
</gene>
<dbReference type="InterPro" id="IPR000668">
    <property type="entry name" value="Peptidase_C1A_C"/>
</dbReference>
<dbReference type="VEuPathDB" id="AmoebaDB:EIN_491700"/>
<dbReference type="GeneID" id="14887949"/>
<dbReference type="OrthoDB" id="190265at2759"/>
<evidence type="ECO:0000256" key="1">
    <source>
        <dbReference type="ARBA" id="ARBA00008455"/>
    </source>
</evidence>
<dbReference type="RefSeq" id="XP_004255742.1">
    <property type="nucleotide sequence ID" value="XM_004255694.1"/>
</dbReference>
<dbReference type="PANTHER" id="PTHR12411">
    <property type="entry name" value="CYSTEINE PROTEASE FAMILY C1-RELATED"/>
    <property type="match status" value="1"/>
</dbReference>
<dbReference type="OMA" id="SYCGTYR"/>
<protein>
    <submittedName>
        <fullName evidence="4">Xylem cysteine proteinase 2, putative</fullName>
    </submittedName>
</protein>
<evidence type="ECO:0000259" key="3">
    <source>
        <dbReference type="SMART" id="SM00645"/>
    </source>
</evidence>
<dbReference type="InterPro" id="IPR039417">
    <property type="entry name" value="Peptidase_C1A_papain-like"/>
</dbReference>
<feature type="signal peptide" evidence="2">
    <location>
        <begin position="1"/>
        <end position="16"/>
    </location>
</feature>
<dbReference type="GO" id="GO:0008234">
    <property type="term" value="F:cysteine-type peptidase activity"/>
    <property type="evidence" value="ECO:0007669"/>
    <property type="project" value="InterPro"/>
</dbReference>
<name>A0A0A1U7F4_ENTIV</name>
<dbReference type="InterPro" id="IPR038765">
    <property type="entry name" value="Papain-like_cys_pep_sf"/>
</dbReference>
<dbReference type="SMART" id="SM00645">
    <property type="entry name" value="Pept_C1"/>
    <property type="match status" value="1"/>
</dbReference>
<comment type="similarity">
    <text evidence="1">Belongs to the peptidase C1 family.</text>
</comment>
<dbReference type="GO" id="GO:0006508">
    <property type="term" value="P:proteolysis"/>
    <property type="evidence" value="ECO:0007669"/>
    <property type="project" value="InterPro"/>
</dbReference>
<evidence type="ECO:0000313" key="4">
    <source>
        <dbReference type="EMBL" id="ELP88971.1"/>
    </source>
</evidence>
<dbReference type="Gene3D" id="3.90.70.10">
    <property type="entry name" value="Cysteine proteinases"/>
    <property type="match status" value="1"/>
</dbReference>
<dbReference type="SUPFAM" id="SSF54001">
    <property type="entry name" value="Cysteine proteinases"/>
    <property type="match status" value="1"/>
</dbReference>
<dbReference type="MEROPS" id="C01.123"/>
<dbReference type="PROSITE" id="PS00640">
    <property type="entry name" value="THIOL_PROTEASE_ASN"/>
    <property type="match status" value="1"/>
</dbReference>
<feature type="chain" id="PRO_5018573923" evidence="2">
    <location>
        <begin position="17"/>
        <end position="333"/>
    </location>
</feature>
<reference evidence="4 5" key="1">
    <citation type="submission" date="2012-10" db="EMBL/GenBank/DDBJ databases">
        <authorList>
            <person name="Zafar N."/>
            <person name="Inman J."/>
            <person name="Hall N."/>
            <person name="Lorenzi H."/>
            <person name="Caler E."/>
        </authorList>
    </citation>
    <scope>NUCLEOTIDE SEQUENCE [LARGE SCALE GENOMIC DNA]</scope>
    <source>
        <strain evidence="4 5">IP1</strain>
    </source>
</reference>
<proteinExistence type="inferred from homology"/>
<organism evidence="4 5">
    <name type="scientific">Entamoeba invadens IP1</name>
    <dbReference type="NCBI Taxonomy" id="370355"/>
    <lineage>
        <taxon>Eukaryota</taxon>
        <taxon>Amoebozoa</taxon>
        <taxon>Evosea</taxon>
        <taxon>Archamoebae</taxon>
        <taxon>Mastigamoebida</taxon>
        <taxon>Entamoebidae</taxon>
        <taxon>Entamoeba</taxon>
    </lineage>
</organism>